<accession>A0A0D2G1F5</accession>
<dbReference type="Pfam" id="PF09177">
    <property type="entry name" value="STX6_10_61_N"/>
    <property type="match status" value="1"/>
</dbReference>
<dbReference type="GO" id="GO:0015031">
    <property type="term" value="P:protein transport"/>
    <property type="evidence" value="ECO:0007669"/>
    <property type="project" value="UniProtKB-KW"/>
</dbReference>
<evidence type="ECO:0000259" key="13">
    <source>
        <dbReference type="PROSITE" id="PS50192"/>
    </source>
</evidence>
<evidence type="ECO:0000256" key="10">
    <source>
        <dbReference type="ARBA" id="ARBA00073343"/>
    </source>
</evidence>
<sequence length="268" mass="29294">MANPPPSDPFLEVQTDVQSTLQSTRHLFSSYLRIRTLSTSATSPELQQSRAELRSNLETLVADLADLLDSVKAVESDPYRFGLDVAEVQRRRQFVQDVGDEVQGMRRELEGITTDTHIAGGVYPTSATTRPTASGGGGGGTRVQSGKLPNPSSFEDDHDDEDDDDPYRAFEAQQQEMMMREQDEQLDGVFQSVGVLRGQAEDMGRELEEQGALLDEVDTLADRVGGKLSVGVKKVGEVIRRNEDSVSSCCIGVLIVVLVILLILVIVI</sequence>
<evidence type="ECO:0000313" key="15">
    <source>
        <dbReference type="Proteomes" id="UP000053789"/>
    </source>
</evidence>
<dbReference type="Gene3D" id="1.20.58.90">
    <property type="match status" value="1"/>
</dbReference>
<dbReference type="FunFam" id="1.20.5.110:FF:000006">
    <property type="entry name" value="Syntaxin 6"/>
    <property type="match status" value="1"/>
</dbReference>
<reference evidence="14" key="1">
    <citation type="submission" date="2015-01" db="EMBL/GenBank/DDBJ databases">
        <title>The Genome Sequence of Cladophialophora bantiana CBS 173.52.</title>
        <authorList>
            <consortium name="The Broad Institute Genomics Platform"/>
            <person name="Cuomo C."/>
            <person name="de Hoog S."/>
            <person name="Gorbushina A."/>
            <person name="Stielow B."/>
            <person name="Teixiera M."/>
            <person name="Abouelleil A."/>
            <person name="Chapman S.B."/>
            <person name="Priest M."/>
            <person name="Young S.K."/>
            <person name="Wortman J."/>
            <person name="Nusbaum C."/>
            <person name="Birren B."/>
        </authorList>
    </citation>
    <scope>NUCLEOTIDE SEQUENCE [LARGE SCALE GENOMIC DNA]</scope>
    <source>
        <strain evidence="14">CBS 173.52</strain>
    </source>
</reference>
<dbReference type="GeneID" id="27699322"/>
<comment type="subcellular location">
    <subcellularLocation>
        <location evidence="1">Golgi apparatus membrane</location>
        <topology evidence="1">Single-pass type IV membrane protein</topology>
    </subcellularLocation>
</comment>
<dbReference type="Proteomes" id="UP000053789">
    <property type="component" value="Unassembled WGS sequence"/>
</dbReference>
<dbReference type="SUPFAM" id="SSF58038">
    <property type="entry name" value="SNARE fusion complex"/>
    <property type="match status" value="1"/>
</dbReference>
<keyword evidence="8" id="KW-0175">Coiled coil</keyword>
<evidence type="ECO:0000256" key="3">
    <source>
        <dbReference type="ARBA" id="ARBA00022448"/>
    </source>
</evidence>
<keyword evidence="15" id="KW-1185">Reference proteome</keyword>
<dbReference type="HOGENOM" id="CLU_061883_0_0_1"/>
<gene>
    <name evidence="14" type="ORF">Z519_06394</name>
</gene>
<evidence type="ECO:0000256" key="4">
    <source>
        <dbReference type="ARBA" id="ARBA00022692"/>
    </source>
</evidence>
<feature type="compositionally biased region" description="Low complexity" evidence="11">
    <location>
        <begin position="124"/>
        <end position="133"/>
    </location>
</feature>
<dbReference type="AlphaFoldDB" id="A0A0D2G1F5"/>
<evidence type="ECO:0000256" key="7">
    <source>
        <dbReference type="ARBA" id="ARBA00023034"/>
    </source>
</evidence>
<dbReference type="GO" id="GO:0000139">
    <property type="term" value="C:Golgi membrane"/>
    <property type="evidence" value="ECO:0007669"/>
    <property type="project" value="UniProtKB-SubCell"/>
</dbReference>
<name>A0A0D2G1F5_CLAB1</name>
<dbReference type="GO" id="GO:0048193">
    <property type="term" value="P:Golgi vesicle transport"/>
    <property type="evidence" value="ECO:0007669"/>
    <property type="project" value="InterPro"/>
</dbReference>
<dbReference type="SMART" id="SM00397">
    <property type="entry name" value="t_SNARE"/>
    <property type="match status" value="1"/>
</dbReference>
<evidence type="ECO:0000256" key="5">
    <source>
        <dbReference type="ARBA" id="ARBA00022927"/>
    </source>
</evidence>
<evidence type="ECO:0000256" key="2">
    <source>
        <dbReference type="ARBA" id="ARBA00009063"/>
    </source>
</evidence>
<evidence type="ECO:0000256" key="9">
    <source>
        <dbReference type="ARBA" id="ARBA00023136"/>
    </source>
</evidence>
<dbReference type="RefSeq" id="XP_016619216.1">
    <property type="nucleotide sequence ID" value="XM_016764134.1"/>
</dbReference>
<feature type="transmembrane region" description="Helical" evidence="12">
    <location>
        <begin position="245"/>
        <end position="267"/>
    </location>
</feature>
<dbReference type="SUPFAM" id="SSF47661">
    <property type="entry name" value="t-snare proteins"/>
    <property type="match status" value="1"/>
</dbReference>
<evidence type="ECO:0000256" key="1">
    <source>
        <dbReference type="ARBA" id="ARBA00004409"/>
    </source>
</evidence>
<dbReference type="PROSITE" id="PS50192">
    <property type="entry name" value="T_SNARE"/>
    <property type="match status" value="1"/>
</dbReference>
<dbReference type="PANTHER" id="PTHR12791">
    <property type="entry name" value="GOLGI SNARE BET1-RELATED"/>
    <property type="match status" value="1"/>
</dbReference>
<keyword evidence="7" id="KW-0333">Golgi apparatus</keyword>
<protein>
    <recommendedName>
        <fullName evidence="10">t-SNARE affecting a late Golgi compartment protein 1</fullName>
    </recommendedName>
</protein>
<organism evidence="14 15">
    <name type="scientific">Cladophialophora bantiana (strain ATCC 10958 / CBS 173.52 / CDC B-1940 / NIH 8579)</name>
    <name type="common">Xylohypha bantiana</name>
    <dbReference type="NCBI Taxonomy" id="1442370"/>
    <lineage>
        <taxon>Eukaryota</taxon>
        <taxon>Fungi</taxon>
        <taxon>Dikarya</taxon>
        <taxon>Ascomycota</taxon>
        <taxon>Pezizomycotina</taxon>
        <taxon>Eurotiomycetes</taxon>
        <taxon>Chaetothyriomycetidae</taxon>
        <taxon>Chaetothyriales</taxon>
        <taxon>Herpotrichiellaceae</taxon>
        <taxon>Cladophialophora</taxon>
    </lineage>
</organism>
<evidence type="ECO:0000256" key="11">
    <source>
        <dbReference type="SAM" id="MobiDB-lite"/>
    </source>
</evidence>
<dbReference type="VEuPathDB" id="FungiDB:Z519_06394"/>
<dbReference type="InterPro" id="IPR048036">
    <property type="entry name" value="Tlg1p-like_N"/>
</dbReference>
<dbReference type="EMBL" id="KN846988">
    <property type="protein sequence ID" value="KIW92547.1"/>
    <property type="molecule type" value="Genomic_DNA"/>
</dbReference>
<keyword evidence="9 12" id="KW-0472">Membrane</keyword>
<keyword evidence="6 12" id="KW-1133">Transmembrane helix</keyword>
<evidence type="ECO:0000256" key="8">
    <source>
        <dbReference type="ARBA" id="ARBA00023054"/>
    </source>
</evidence>
<evidence type="ECO:0000256" key="6">
    <source>
        <dbReference type="ARBA" id="ARBA00022989"/>
    </source>
</evidence>
<evidence type="ECO:0000313" key="14">
    <source>
        <dbReference type="EMBL" id="KIW92547.1"/>
    </source>
</evidence>
<keyword evidence="4 12" id="KW-0812">Transmembrane</keyword>
<dbReference type="Gene3D" id="1.20.5.110">
    <property type="match status" value="1"/>
</dbReference>
<dbReference type="CDD" id="cd21444">
    <property type="entry name" value="SNARE_NTD_Tlg1p-like"/>
    <property type="match status" value="1"/>
</dbReference>
<dbReference type="InterPro" id="IPR010989">
    <property type="entry name" value="SNARE"/>
</dbReference>
<dbReference type="CDD" id="cd15851">
    <property type="entry name" value="SNARE_Syntaxin6"/>
    <property type="match status" value="1"/>
</dbReference>
<feature type="domain" description="T-SNARE coiled-coil homology" evidence="13">
    <location>
        <begin position="176"/>
        <end position="238"/>
    </location>
</feature>
<comment type="similarity">
    <text evidence="2">Belongs to the syntaxin family.</text>
</comment>
<keyword evidence="3" id="KW-0813">Transport</keyword>
<keyword evidence="5" id="KW-0653">Protein transport</keyword>
<proteinExistence type="inferred from homology"/>
<dbReference type="OrthoDB" id="546861at2759"/>
<dbReference type="FunFam" id="1.20.58.90:FF:000012">
    <property type="entry name" value="SNARE domain protein"/>
    <property type="match status" value="1"/>
</dbReference>
<feature type="region of interest" description="Disordered" evidence="11">
    <location>
        <begin position="118"/>
        <end position="166"/>
    </location>
</feature>
<dbReference type="InterPro" id="IPR015260">
    <property type="entry name" value="Syntaxin-6/10/61_N"/>
</dbReference>
<evidence type="ECO:0000256" key="12">
    <source>
        <dbReference type="SAM" id="Phobius"/>
    </source>
</evidence>
<dbReference type="InterPro" id="IPR000727">
    <property type="entry name" value="T_SNARE_dom"/>
</dbReference>
<feature type="compositionally biased region" description="Acidic residues" evidence="11">
    <location>
        <begin position="154"/>
        <end position="165"/>
    </location>
</feature>